<dbReference type="InterPro" id="IPR019600">
    <property type="entry name" value="Hemin_uptake_protein_HemP"/>
</dbReference>
<proteinExistence type="predicted"/>
<sequence length="73" mass="7833">MQLSLTAHTTAPRSRLFAHGDVGRSEASEHLPAAVTALDSNNLLRGRKAVTIVHNGASYRLQATKLGKLILTK</sequence>
<dbReference type="Proteomes" id="UP001303211">
    <property type="component" value="Chromosome"/>
</dbReference>
<feature type="compositionally biased region" description="Polar residues" evidence="1">
    <location>
        <begin position="1"/>
        <end position="12"/>
    </location>
</feature>
<keyword evidence="3" id="KW-1185">Reference proteome</keyword>
<name>A0ABZ0J679_9BURK</name>
<dbReference type="Gene3D" id="2.10.70.10">
    <property type="entry name" value="Complement Module, domain 1"/>
    <property type="match status" value="1"/>
</dbReference>
<organism evidence="2 3">
    <name type="scientific">Diaphorobacter limosus</name>
    <dbReference type="NCBI Taxonomy" id="3036128"/>
    <lineage>
        <taxon>Bacteria</taxon>
        <taxon>Pseudomonadati</taxon>
        <taxon>Pseudomonadota</taxon>
        <taxon>Betaproteobacteria</taxon>
        <taxon>Burkholderiales</taxon>
        <taxon>Comamonadaceae</taxon>
        <taxon>Diaphorobacter</taxon>
    </lineage>
</organism>
<evidence type="ECO:0000313" key="3">
    <source>
        <dbReference type="Proteomes" id="UP001303211"/>
    </source>
</evidence>
<reference evidence="2 3" key="1">
    <citation type="submission" date="2023-03" db="EMBL/GenBank/DDBJ databases">
        <title>Diaphorobacter basophil sp. nov., isolated from a sewage-treatment plant.</title>
        <authorList>
            <person name="Yang K."/>
        </authorList>
    </citation>
    <scope>NUCLEOTIDE SEQUENCE [LARGE SCALE GENOMIC DNA]</scope>
    <source>
        <strain evidence="2 3">Y-1</strain>
    </source>
</reference>
<dbReference type="Pfam" id="PF10636">
    <property type="entry name" value="hemP"/>
    <property type="match status" value="1"/>
</dbReference>
<feature type="region of interest" description="Disordered" evidence="1">
    <location>
        <begin position="1"/>
        <end position="22"/>
    </location>
</feature>
<accession>A0ABZ0J679</accession>
<dbReference type="RefSeq" id="WP_317703041.1">
    <property type="nucleotide sequence ID" value="NZ_CP136921.1"/>
</dbReference>
<gene>
    <name evidence="2" type="ORF">P4826_06280</name>
</gene>
<dbReference type="EMBL" id="CP136921">
    <property type="protein sequence ID" value="WOO33676.1"/>
    <property type="molecule type" value="Genomic_DNA"/>
</dbReference>
<evidence type="ECO:0000256" key="1">
    <source>
        <dbReference type="SAM" id="MobiDB-lite"/>
    </source>
</evidence>
<protein>
    <submittedName>
        <fullName evidence="2">Hemin uptake protein HemP</fullName>
    </submittedName>
</protein>
<evidence type="ECO:0000313" key="2">
    <source>
        <dbReference type="EMBL" id="WOO33676.1"/>
    </source>
</evidence>